<dbReference type="EMBL" id="OAPG01000010">
    <property type="protein sequence ID" value="SNX85555.1"/>
    <property type="molecule type" value="Genomic_DNA"/>
</dbReference>
<feature type="compositionally biased region" description="Basic and acidic residues" evidence="1">
    <location>
        <begin position="17"/>
        <end position="27"/>
    </location>
</feature>
<feature type="compositionally biased region" description="Basic and acidic residues" evidence="1">
    <location>
        <begin position="51"/>
        <end position="80"/>
    </location>
</feature>
<reference evidence="2" key="1">
    <citation type="submission" date="2023-10" db="EMBL/GenBank/DDBJ databases">
        <authorList>
            <person name="Guldener U."/>
        </authorList>
    </citation>
    <scope>NUCLEOTIDE SEQUENCE</scope>
    <source>
        <strain evidence="2">Mp4</strain>
    </source>
</reference>
<dbReference type="AlphaFoldDB" id="A0AAJ4XNJ0"/>
<evidence type="ECO:0000313" key="2">
    <source>
        <dbReference type="EMBL" id="SNX85555.1"/>
    </source>
</evidence>
<feature type="region of interest" description="Disordered" evidence="1">
    <location>
        <begin position="46"/>
        <end position="80"/>
    </location>
</feature>
<proteinExistence type="predicted"/>
<organism evidence="2 3">
    <name type="scientific">Melanopsichium pennsylvanicum</name>
    <dbReference type="NCBI Taxonomy" id="63383"/>
    <lineage>
        <taxon>Eukaryota</taxon>
        <taxon>Fungi</taxon>
        <taxon>Dikarya</taxon>
        <taxon>Basidiomycota</taxon>
        <taxon>Ustilaginomycotina</taxon>
        <taxon>Ustilaginomycetes</taxon>
        <taxon>Ustilaginales</taxon>
        <taxon>Ustilaginaceae</taxon>
        <taxon>Melanopsichium</taxon>
    </lineage>
</organism>
<comment type="caution">
    <text evidence="2">The sequence shown here is derived from an EMBL/GenBank/DDBJ whole genome shotgun (WGS) entry which is preliminary data.</text>
</comment>
<evidence type="ECO:0000256" key="1">
    <source>
        <dbReference type="SAM" id="MobiDB-lite"/>
    </source>
</evidence>
<protein>
    <submittedName>
        <fullName evidence="2">Uncharacterized protein</fullName>
    </submittedName>
</protein>
<evidence type="ECO:0000313" key="3">
    <source>
        <dbReference type="Proteomes" id="UP001294444"/>
    </source>
</evidence>
<feature type="region of interest" description="Disordered" evidence="1">
    <location>
        <begin position="1"/>
        <end position="29"/>
    </location>
</feature>
<dbReference type="Proteomes" id="UP001294444">
    <property type="component" value="Unassembled WGS sequence"/>
</dbReference>
<sequence length="80" mass="9246">MWHRRRLSDTESAAVHTFREQEGHSDRAGLGNRCVTGLHEAGTHVGYEGVRPFKERLPGRHSRQRDATLRQAKKGERHYN</sequence>
<accession>A0AAJ4XNJ0</accession>
<name>A0AAJ4XNJ0_9BASI</name>
<keyword evidence="3" id="KW-1185">Reference proteome</keyword>
<gene>
    <name evidence="2" type="ORF">MEPE_04264</name>
</gene>